<feature type="transmembrane region" description="Helical" evidence="7">
    <location>
        <begin position="95"/>
        <end position="116"/>
    </location>
</feature>
<feature type="transmembrane region" description="Helical" evidence="7">
    <location>
        <begin position="393"/>
        <end position="412"/>
    </location>
</feature>
<feature type="transmembrane region" description="Helical" evidence="7">
    <location>
        <begin position="337"/>
        <end position="362"/>
    </location>
</feature>
<dbReference type="InterPro" id="IPR005524">
    <property type="entry name" value="DUF318"/>
</dbReference>
<organism evidence="8 9">
    <name type="scientific">Halomonas saccharevitans</name>
    <dbReference type="NCBI Taxonomy" id="416872"/>
    <lineage>
        <taxon>Bacteria</taxon>
        <taxon>Pseudomonadati</taxon>
        <taxon>Pseudomonadota</taxon>
        <taxon>Gammaproteobacteria</taxon>
        <taxon>Oceanospirillales</taxon>
        <taxon>Halomonadaceae</taxon>
        <taxon>Halomonas</taxon>
    </lineage>
</organism>
<evidence type="ECO:0000313" key="9">
    <source>
        <dbReference type="Proteomes" id="UP001255917"/>
    </source>
</evidence>
<keyword evidence="9" id="KW-1185">Reference proteome</keyword>
<dbReference type="PANTHER" id="PTHR42775:SF1">
    <property type="entry name" value="PERMEASE RV2963-RELATED"/>
    <property type="match status" value="1"/>
</dbReference>
<evidence type="ECO:0000313" key="8">
    <source>
        <dbReference type="EMBL" id="MDT8878878.1"/>
    </source>
</evidence>
<feature type="transmembrane region" description="Helical" evidence="7">
    <location>
        <begin position="195"/>
        <end position="221"/>
    </location>
</feature>
<dbReference type="EMBL" id="JAVXUR010000001">
    <property type="protein sequence ID" value="MDT8878878.1"/>
    <property type="molecule type" value="Genomic_DNA"/>
</dbReference>
<dbReference type="Proteomes" id="UP001255917">
    <property type="component" value="Unassembled WGS sequence"/>
</dbReference>
<gene>
    <name evidence="8" type="ORF">RSO68_05300</name>
</gene>
<comment type="subcellular location">
    <subcellularLocation>
        <location evidence="1">Cell membrane</location>
        <topology evidence="1">Multi-pass membrane protein</topology>
    </subcellularLocation>
</comment>
<evidence type="ECO:0000256" key="4">
    <source>
        <dbReference type="ARBA" id="ARBA00022692"/>
    </source>
</evidence>
<sequence length="413" mass="44885">MTAHFLSLWNEAALTSLGFFWMALWAFALGYLISSLIQVLVTRQRMQRAMGTDGPRSMLLASFFGFISSSCSFAALATTRALFQKGAGLAPSLAFMLASTNLVVELGFVIAIFLGWPFVVGEYAGGILLILLAWAFIRLTRPEALIARVRERLEGEDEQREGQAPHWRQTLKSREGWRRIGQTYVMEWQMVWKDVLIGFTVAGVIAAFVPESFFQALFLGAGDDDPGFLALLAQALVGPLAAFFTFIGSMGNIPLAAVLFDNGVSFAGVMAFIFSDLVVLPVLRINATYYGWRMALYILALLLSTLVVTALLLHVGMDLLGWLPQGSGSGAITERDFFAFNYGFVLNLIFLAASAALVLLWWRGRQPGGHHHHDHGHDHGGGGVSLGSRVLQAMVALSLAWLAGGLLAAPLLG</sequence>
<comment type="similarity">
    <text evidence="2">Belongs to the UPF0718 family.</text>
</comment>
<keyword evidence="3" id="KW-1003">Cell membrane</keyword>
<evidence type="ECO:0000256" key="2">
    <source>
        <dbReference type="ARBA" id="ARBA00006386"/>
    </source>
</evidence>
<dbReference type="PANTHER" id="PTHR42775">
    <property type="entry name" value="PERMEASE RV2963-RELATED"/>
    <property type="match status" value="1"/>
</dbReference>
<evidence type="ECO:0000256" key="3">
    <source>
        <dbReference type="ARBA" id="ARBA00022475"/>
    </source>
</evidence>
<dbReference type="Pfam" id="PF03773">
    <property type="entry name" value="ArsP_1"/>
    <property type="match status" value="1"/>
</dbReference>
<name>A0ABU3NCG5_9GAMM</name>
<accession>A0ABU3NCG5</accession>
<evidence type="ECO:0000256" key="5">
    <source>
        <dbReference type="ARBA" id="ARBA00022989"/>
    </source>
</evidence>
<dbReference type="InterPro" id="IPR053166">
    <property type="entry name" value="UPF0718_permease"/>
</dbReference>
<comment type="caution">
    <text evidence="8">The sequence shown here is derived from an EMBL/GenBank/DDBJ whole genome shotgun (WGS) entry which is preliminary data.</text>
</comment>
<dbReference type="RefSeq" id="WP_315585705.1">
    <property type="nucleotide sequence ID" value="NZ_JAVXUR010000001.1"/>
</dbReference>
<protein>
    <submittedName>
        <fullName evidence="8">Permease</fullName>
    </submittedName>
</protein>
<evidence type="ECO:0000256" key="1">
    <source>
        <dbReference type="ARBA" id="ARBA00004651"/>
    </source>
</evidence>
<evidence type="ECO:0000256" key="7">
    <source>
        <dbReference type="SAM" id="Phobius"/>
    </source>
</evidence>
<reference evidence="9" key="1">
    <citation type="submission" date="2023-07" db="EMBL/GenBank/DDBJ databases">
        <title>Substrates and metabolic shifts associated with increased methane emissions in unrestored hypersaline salterns.</title>
        <authorList>
            <person name="Bueno De Mesquita C.P."/>
            <person name="Tringe S.G."/>
        </authorList>
    </citation>
    <scope>NUCLEOTIDE SEQUENCE [LARGE SCALE GENOMIC DNA]</scope>
    <source>
        <strain evidence="9">I4</strain>
    </source>
</reference>
<feature type="transmembrane region" description="Helical" evidence="7">
    <location>
        <begin position="295"/>
        <end position="317"/>
    </location>
</feature>
<keyword evidence="5 7" id="KW-1133">Transmembrane helix</keyword>
<feature type="transmembrane region" description="Helical" evidence="7">
    <location>
        <begin position="12"/>
        <end position="37"/>
    </location>
</feature>
<feature type="transmembrane region" description="Helical" evidence="7">
    <location>
        <begin position="58"/>
        <end position="83"/>
    </location>
</feature>
<feature type="transmembrane region" description="Helical" evidence="7">
    <location>
        <begin position="123"/>
        <end position="140"/>
    </location>
</feature>
<feature type="transmembrane region" description="Helical" evidence="7">
    <location>
        <begin position="228"/>
        <end position="251"/>
    </location>
</feature>
<keyword evidence="4 7" id="KW-0812">Transmembrane</keyword>
<feature type="transmembrane region" description="Helical" evidence="7">
    <location>
        <begin position="263"/>
        <end position="283"/>
    </location>
</feature>
<proteinExistence type="inferred from homology"/>
<keyword evidence="6 7" id="KW-0472">Membrane</keyword>
<evidence type="ECO:0000256" key="6">
    <source>
        <dbReference type="ARBA" id="ARBA00023136"/>
    </source>
</evidence>